<dbReference type="NCBIfam" id="TIGR00879">
    <property type="entry name" value="SP"/>
    <property type="match status" value="1"/>
</dbReference>
<proteinExistence type="inferred from homology"/>
<feature type="transmembrane region" description="Helical" evidence="9">
    <location>
        <begin position="311"/>
        <end position="333"/>
    </location>
</feature>
<comment type="catalytic activity">
    <reaction evidence="7">
        <text>myo-inositol(out) + H(+)(out) = myo-inositol(in) + H(+)(in)</text>
        <dbReference type="Rhea" id="RHEA:60364"/>
        <dbReference type="ChEBI" id="CHEBI:15378"/>
        <dbReference type="ChEBI" id="CHEBI:17268"/>
    </reaction>
</comment>
<organism evidence="11 12">
    <name type="scientific">Rhodotorula paludigena</name>
    <dbReference type="NCBI Taxonomy" id="86838"/>
    <lineage>
        <taxon>Eukaryota</taxon>
        <taxon>Fungi</taxon>
        <taxon>Dikarya</taxon>
        <taxon>Basidiomycota</taxon>
        <taxon>Pucciniomycotina</taxon>
        <taxon>Microbotryomycetes</taxon>
        <taxon>Sporidiobolales</taxon>
        <taxon>Sporidiobolaceae</taxon>
        <taxon>Rhodotorula</taxon>
    </lineage>
</organism>
<feature type="transmembrane region" description="Helical" evidence="9">
    <location>
        <begin position="372"/>
        <end position="397"/>
    </location>
</feature>
<evidence type="ECO:0000256" key="5">
    <source>
        <dbReference type="ARBA" id="ARBA00022989"/>
    </source>
</evidence>
<feature type="transmembrane region" description="Helical" evidence="9">
    <location>
        <begin position="190"/>
        <end position="209"/>
    </location>
</feature>
<keyword evidence="5 9" id="KW-1133">Transmembrane helix</keyword>
<feature type="domain" description="Major facilitator superfamily (MFS) profile" evidence="10">
    <location>
        <begin position="26"/>
        <end position="462"/>
    </location>
</feature>
<reference evidence="11 12" key="1">
    <citation type="submission" date="2021-12" db="EMBL/GenBank/DDBJ databases">
        <title>High titer production of polyol ester of fatty acids by Rhodotorula paludigena BS15 towards product separation-free biomass refinery.</title>
        <authorList>
            <person name="Mano J."/>
            <person name="Ono H."/>
            <person name="Tanaka T."/>
            <person name="Naito K."/>
            <person name="Sushida H."/>
            <person name="Ike M."/>
            <person name="Tokuyasu K."/>
            <person name="Kitaoka M."/>
        </authorList>
    </citation>
    <scope>NUCLEOTIDE SEQUENCE [LARGE SCALE GENOMIC DNA]</scope>
    <source>
        <strain evidence="11 12">BS15</strain>
    </source>
</reference>
<dbReference type="PANTHER" id="PTHR48022">
    <property type="entry name" value="PLASTIDIC GLUCOSE TRANSPORTER 4"/>
    <property type="match status" value="1"/>
</dbReference>
<evidence type="ECO:0000256" key="4">
    <source>
        <dbReference type="ARBA" id="ARBA00022692"/>
    </source>
</evidence>
<dbReference type="Proteomes" id="UP001342314">
    <property type="component" value="Unassembled WGS sequence"/>
</dbReference>
<dbReference type="InterPro" id="IPR036259">
    <property type="entry name" value="MFS_trans_sf"/>
</dbReference>
<dbReference type="Gene3D" id="1.20.1250.20">
    <property type="entry name" value="MFS general substrate transporter like domains"/>
    <property type="match status" value="1"/>
</dbReference>
<dbReference type="PRINTS" id="PR00171">
    <property type="entry name" value="SUGRTRNSPORT"/>
</dbReference>
<dbReference type="EMBL" id="BQKY01000007">
    <property type="protein sequence ID" value="GJN90718.1"/>
    <property type="molecule type" value="Genomic_DNA"/>
</dbReference>
<protein>
    <recommendedName>
        <fullName evidence="10">Major facilitator superfamily (MFS) profile domain-containing protein</fullName>
    </recommendedName>
</protein>
<dbReference type="GO" id="GO:0016020">
    <property type="term" value="C:membrane"/>
    <property type="evidence" value="ECO:0007669"/>
    <property type="project" value="UniProtKB-SubCell"/>
</dbReference>
<evidence type="ECO:0000256" key="3">
    <source>
        <dbReference type="ARBA" id="ARBA00022448"/>
    </source>
</evidence>
<feature type="transmembrane region" description="Helical" evidence="9">
    <location>
        <begin position="67"/>
        <end position="87"/>
    </location>
</feature>
<evidence type="ECO:0000256" key="1">
    <source>
        <dbReference type="ARBA" id="ARBA00004141"/>
    </source>
</evidence>
<dbReference type="GO" id="GO:0005351">
    <property type="term" value="F:carbohydrate:proton symporter activity"/>
    <property type="evidence" value="ECO:0007669"/>
    <property type="project" value="TreeGrafter"/>
</dbReference>
<feature type="transmembrane region" description="Helical" evidence="9">
    <location>
        <begin position="21"/>
        <end position="47"/>
    </location>
</feature>
<feature type="transmembrane region" description="Helical" evidence="9">
    <location>
        <begin position="94"/>
        <end position="112"/>
    </location>
</feature>
<comment type="similarity">
    <text evidence="2 8">Belongs to the major facilitator superfamily. Sugar transporter (TC 2.A.1.1) family.</text>
</comment>
<gene>
    <name evidence="11" type="ORF">Rhopal_003732-T1</name>
</gene>
<dbReference type="InterPro" id="IPR005829">
    <property type="entry name" value="Sugar_transporter_CS"/>
</dbReference>
<feature type="transmembrane region" description="Helical" evidence="9">
    <location>
        <begin position="440"/>
        <end position="458"/>
    </location>
</feature>
<keyword evidence="4 9" id="KW-0812">Transmembrane</keyword>
<keyword evidence="3 8" id="KW-0813">Transport</keyword>
<evidence type="ECO:0000256" key="8">
    <source>
        <dbReference type="RuleBase" id="RU003346"/>
    </source>
</evidence>
<keyword evidence="12" id="KW-1185">Reference proteome</keyword>
<dbReference type="InterPro" id="IPR005828">
    <property type="entry name" value="MFS_sugar_transport-like"/>
</dbReference>
<evidence type="ECO:0000256" key="6">
    <source>
        <dbReference type="ARBA" id="ARBA00023136"/>
    </source>
</evidence>
<dbReference type="Pfam" id="PF00083">
    <property type="entry name" value="Sugar_tr"/>
    <property type="match status" value="1"/>
</dbReference>
<dbReference type="PANTHER" id="PTHR48022:SF2">
    <property type="entry name" value="PLASTIDIC GLUCOSE TRANSPORTER 4"/>
    <property type="match status" value="1"/>
</dbReference>
<evidence type="ECO:0000256" key="2">
    <source>
        <dbReference type="ARBA" id="ARBA00010992"/>
    </source>
</evidence>
<dbReference type="PROSITE" id="PS50850">
    <property type="entry name" value="MFS"/>
    <property type="match status" value="1"/>
</dbReference>
<dbReference type="PROSITE" id="PS00217">
    <property type="entry name" value="SUGAR_TRANSPORT_2"/>
    <property type="match status" value="1"/>
</dbReference>
<dbReference type="InterPro" id="IPR003663">
    <property type="entry name" value="Sugar/inositol_transpt"/>
</dbReference>
<dbReference type="AlphaFoldDB" id="A0AAV5GKI7"/>
<feature type="transmembrane region" description="Helical" evidence="9">
    <location>
        <begin position="340"/>
        <end position="360"/>
    </location>
</feature>
<evidence type="ECO:0000256" key="7">
    <source>
        <dbReference type="ARBA" id="ARBA00049119"/>
    </source>
</evidence>
<evidence type="ECO:0000313" key="12">
    <source>
        <dbReference type="Proteomes" id="UP001342314"/>
    </source>
</evidence>
<name>A0AAV5GKI7_9BASI</name>
<accession>A0AAV5GKI7</accession>
<keyword evidence="6 9" id="KW-0472">Membrane</keyword>
<evidence type="ECO:0000256" key="9">
    <source>
        <dbReference type="SAM" id="Phobius"/>
    </source>
</evidence>
<dbReference type="FunFam" id="1.20.1250.20:FF:000134">
    <property type="entry name" value="MFS sugar transporter protein"/>
    <property type="match status" value="1"/>
</dbReference>
<sequence>MLPAVLTNALHKWHKPSKYSVRVILTTCLASLGGGLFGFDTGSIGAITEMHSFEEQFGVLTPTMRGVVVAIILLPSAFTGMLAGNIADKISRKYSISVGAAIFAVGSALSAASTGDSLAMLLVGRCIAGLGEGLFLGCTGVYLTEISPRHLRSQAVLIMQLYTTGAVALGFFVCYGTVNIPNSMGWRVPFIIQTFTATVLALGMPFVTYSPRWLISKGRIDEAKQVIDSLVAPDHDNEKRELLAVPPAQLAARNKSQLEAMKDIWQPGVRGRTVLGVALNVFQQLSGIDFVLFFAPLLFNQAGLDPSTSSFIASGCTGLVLVACTYAGTFYIDRIGRRKIWIVGGTCTATCHMVLGIFYATGVPRLSEAGKYATIVFIELFAVSFTSSWSIVTRLYAAEVQPTRTRAAATSFGQGANQLANFAVAVSGPAFLDRSSYSPYFFYGACTAIGVVFGYLYMHEVRGQTLESIDATFEGSAVAVSLPKVFRAARLTEVRQRKNSRSQSATLPGETRADLREHFKMDAIRETRDESAVDD</sequence>
<feature type="transmembrane region" description="Helical" evidence="9">
    <location>
        <begin position="118"/>
        <end position="143"/>
    </location>
</feature>
<dbReference type="InterPro" id="IPR050360">
    <property type="entry name" value="MFS_Sugar_Transporters"/>
</dbReference>
<comment type="subcellular location">
    <subcellularLocation>
        <location evidence="1">Membrane</location>
        <topology evidence="1">Multi-pass membrane protein</topology>
    </subcellularLocation>
</comment>
<feature type="transmembrane region" description="Helical" evidence="9">
    <location>
        <begin position="155"/>
        <end position="178"/>
    </location>
</feature>
<dbReference type="InterPro" id="IPR020846">
    <property type="entry name" value="MFS_dom"/>
</dbReference>
<evidence type="ECO:0000259" key="10">
    <source>
        <dbReference type="PROSITE" id="PS50850"/>
    </source>
</evidence>
<dbReference type="SUPFAM" id="SSF103473">
    <property type="entry name" value="MFS general substrate transporter"/>
    <property type="match status" value="1"/>
</dbReference>
<feature type="transmembrane region" description="Helical" evidence="9">
    <location>
        <begin position="274"/>
        <end position="299"/>
    </location>
</feature>
<comment type="caution">
    <text evidence="11">The sequence shown here is derived from an EMBL/GenBank/DDBJ whole genome shotgun (WGS) entry which is preliminary data.</text>
</comment>
<evidence type="ECO:0000313" key="11">
    <source>
        <dbReference type="EMBL" id="GJN90718.1"/>
    </source>
</evidence>